<reference evidence="1 2" key="1">
    <citation type="submission" date="2016-02" db="EMBL/GenBank/DDBJ databases">
        <title>Genome analysis of coral dinoflagellate symbionts highlights evolutionary adaptations to a symbiotic lifestyle.</title>
        <authorList>
            <person name="Aranda M."/>
            <person name="Li Y."/>
            <person name="Liew Y.J."/>
            <person name="Baumgarten S."/>
            <person name="Simakov O."/>
            <person name="Wilson M."/>
            <person name="Piel J."/>
            <person name="Ashoor H."/>
            <person name="Bougouffa S."/>
            <person name="Bajic V.B."/>
            <person name="Ryu T."/>
            <person name="Ravasi T."/>
            <person name="Bayer T."/>
            <person name="Micklem G."/>
            <person name="Kim H."/>
            <person name="Bhak J."/>
            <person name="Lajeunesse T.C."/>
            <person name="Voolstra C.R."/>
        </authorList>
    </citation>
    <scope>NUCLEOTIDE SEQUENCE [LARGE SCALE GENOMIC DNA]</scope>
    <source>
        <strain evidence="1 2">CCMP2467</strain>
    </source>
</reference>
<proteinExistence type="predicted"/>
<name>A0A1Q9DJH4_SYMMI</name>
<evidence type="ECO:0000313" key="2">
    <source>
        <dbReference type="Proteomes" id="UP000186817"/>
    </source>
</evidence>
<accession>A0A1Q9DJH4</accession>
<dbReference type="AlphaFoldDB" id="A0A1Q9DJH4"/>
<gene>
    <name evidence="1" type="ORF">AK812_SmicGene22560</name>
</gene>
<dbReference type="Proteomes" id="UP000186817">
    <property type="component" value="Unassembled WGS sequence"/>
</dbReference>
<protein>
    <submittedName>
        <fullName evidence="1">Uncharacterized protein</fullName>
    </submittedName>
</protein>
<organism evidence="1 2">
    <name type="scientific">Symbiodinium microadriaticum</name>
    <name type="common">Dinoflagellate</name>
    <name type="synonym">Zooxanthella microadriatica</name>
    <dbReference type="NCBI Taxonomy" id="2951"/>
    <lineage>
        <taxon>Eukaryota</taxon>
        <taxon>Sar</taxon>
        <taxon>Alveolata</taxon>
        <taxon>Dinophyceae</taxon>
        <taxon>Suessiales</taxon>
        <taxon>Symbiodiniaceae</taxon>
        <taxon>Symbiodinium</taxon>
    </lineage>
</organism>
<keyword evidence="2" id="KW-1185">Reference proteome</keyword>
<comment type="caution">
    <text evidence="1">The sequence shown here is derived from an EMBL/GenBank/DDBJ whole genome shotgun (WGS) entry which is preliminary data.</text>
</comment>
<dbReference type="EMBL" id="LSRX01000508">
    <property type="protein sequence ID" value="OLP95323.1"/>
    <property type="molecule type" value="Genomic_DNA"/>
</dbReference>
<evidence type="ECO:0000313" key="1">
    <source>
        <dbReference type="EMBL" id="OLP95323.1"/>
    </source>
</evidence>
<sequence>MYKDVKFMQWNLGAVAALGFEISWATSHSPRRRARHLSAPCSSVAAGCAGYGPRCGAECSCRFASP</sequence>